<evidence type="ECO:0000259" key="1">
    <source>
        <dbReference type="Pfam" id="PF19997"/>
    </source>
</evidence>
<dbReference type="Proteomes" id="UP000005801">
    <property type="component" value="Unassembled WGS sequence"/>
</dbReference>
<dbReference type="AlphaFoldDB" id="A6GJG8"/>
<reference evidence="2 3" key="1">
    <citation type="submission" date="2007-06" db="EMBL/GenBank/DDBJ databases">
        <authorList>
            <person name="Shimkets L."/>
            <person name="Ferriera S."/>
            <person name="Johnson J."/>
            <person name="Kravitz S."/>
            <person name="Beeson K."/>
            <person name="Sutton G."/>
            <person name="Rogers Y.-H."/>
            <person name="Friedman R."/>
            <person name="Frazier M."/>
            <person name="Venter J.C."/>
        </authorList>
    </citation>
    <scope>NUCLEOTIDE SEQUENCE [LARGE SCALE GENOMIC DNA]</scope>
    <source>
        <strain evidence="2 3">SIR-1</strain>
    </source>
</reference>
<dbReference type="EMBL" id="ABCS01000157">
    <property type="protein sequence ID" value="EDM73983.1"/>
    <property type="molecule type" value="Genomic_DNA"/>
</dbReference>
<feature type="domain" description="FtsH ternary systems vWA" evidence="1">
    <location>
        <begin position="40"/>
        <end position="223"/>
    </location>
</feature>
<organism evidence="2 3">
    <name type="scientific">Plesiocystis pacifica SIR-1</name>
    <dbReference type="NCBI Taxonomy" id="391625"/>
    <lineage>
        <taxon>Bacteria</taxon>
        <taxon>Pseudomonadati</taxon>
        <taxon>Myxococcota</taxon>
        <taxon>Polyangia</taxon>
        <taxon>Nannocystales</taxon>
        <taxon>Nannocystaceae</taxon>
        <taxon>Plesiocystis</taxon>
    </lineage>
</organism>
<sequence>MAQIVEAANAVEQALPVRVRRPEQGRGRTPTRIEDESAYPIGGYSSISTIGGMESLVSSELIYMGDAEQRATGEVDLFEVRWAAGELLKYTRDESVHTRERRTLSFALCPELDRARIKDPSVPWQRLVVGLGAVVAMVRKLCAWLDAAELHLHLLFVARPPGGTLGVPQPLAPESALLALVLREYIEAGTVELIDVEGVQAAWTHAERATELGGSDLIWLLGGPTAELEDAADADELRARVPVSMARSSSEASEDAPAVRAHGQIREHGLDLDHAPPLLWTDEGRGPAAVPVFEDDWEAWRRRFAALALALALG</sequence>
<keyword evidence="3" id="KW-1185">Reference proteome</keyword>
<dbReference type="InterPro" id="IPR045477">
    <property type="entry name" value="ivWA"/>
</dbReference>
<accession>A6GJG8</accession>
<dbReference type="Pfam" id="PF19997">
    <property type="entry name" value="ivWA"/>
    <property type="match status" value="1"/>
</dbReference>
<evidence type="ECO:0000313" key="2">
    <source>
        <dbReference type="EMBL" id="EDM73983.1"/>
    </source>
</evidence>
<protein>
    <recommendedName>
        <fullName evidence="1">FtsH ternary systems vWA domain-containing protein</fullName>
    </recommendedName>
</protein>
<evidence type="ECO:0000313" key="3">
    <source>
        <dbReference type="Proteomes" id="UP000005801"/>
    </source>
</evidence>
<proteinExistence type="predicted"/>
<dbReference type="OrthoDB" id="5379349at2"/>
<dbReference type="STRING" id="391625.PPSIR1_14450"/>
<comment type="caution">
    <text evidence="2">The sequence shown here is derived from an EMBL/GenBank/DDBJ whole genome shotgun (WGS) entry which is preliminary data.</text>
</comment>
<dbReference type="eggNOG" id="ENOG502ZBXY">
    <property type="taxonomic scope" value="Bacteria"/>
</dbReference>
<dbReference type="RefSeq" id="WP_006976854.1">
    <property type="nucleotide sequence ID" value="NZ_ABCS01000157.1"/>
</dbReference>
<name>A6GJG8_9BACT</name>
<gene>
    <name evidence="2" type="ORF">PPSIR1_14450</name>
</gene>